<dbReference type="Pfam" id="PF07690">
    <property type="entry name" value="MFS_1"/>
    <property type="match status" value="1"/>
</dbReference>
<gene>
    <name evidence="11" type="ORF">ACFQQL_07050</name>
</gene>
<evidence type="ECO:0000256" key="2">
    <source>
        <dbReference type="ARBA" id="ARBA00008537"/>
    </source>
</evidence>
<feature type="transmembrane region" description="Helical" evidence="9">
    <location>
        <begin position="199"/>
        <end position="219"/>
    </location>
</feature>
<feature type="transmembrane region" description="Helical" evidence="9">
    <location>
        <begin position="330"/>
        <end position="353"/>
    </location>
</feature>
<organism evidence="11 12">
    <name type="scientific">Georgenia alba</name>
    <dbReference type="NCBI Taxonomy" id="2233858"/>
    <lineage>
        <taxon>Bacteria</taxon>
        <taxon>Bacillati</taxon>
        <taxon>Actinomycetota</taxon>
        <taxon>Actinomycetes</taxon>
        <taxon>Micrococcales</taxon>
        <taxon>Bogoriellaceae</taxon>
        <taxon>Georgenia</taxon>
    </lineage>
</organism>
<dbReference type="InterPro" id="IPR011701">
    <property type="entry name" value="MFS"/>
</dbReference>
<evidence type="ECO:0000313" key="12">
    <source>
        <dbReference type="Proteomes" id="UP001596455"/>
    </source>
</evidence>
<feature type="transmembrane region" description="Helical" evidence="9">
    <location>
        <begin position="471"/>
        <end position="492"/>
    </location>
</feature>
<dbReference type="SUPFAM" id="SSF103473">
    <property type="entry name" value="MFS general substrate transporter"/>
    <property type="match status" value="1"/>
</dbReference>
<dbReference type="PANTHER" id="PTHR42718">
    <property type="entry name" value="MAJOR FACILITATOR SUPERFAMILY MULTIDRUG TRANSPORTER MFSC"/>
    <property type="match status" value="1"/>
</dbReference>
<feature type="transmembrane region" description="Helical" evidence="9">
    <location>
        <begin position="299"/>
        <end position="324"/>
    </location>
</feature>
<feature type="transmembrane region" description="Helical" evidence="9">
    <location>
        <begin position="389"/>
        <end position="416"/>
    </location>
</feature>
<feature type="transmembrane region" description="Helical" evidence="9">
    <location>
        <begin position="231"/>
        <end position="249"/>
    </location>
</feature>
<keyword evidence="7 9" id="KW-0472">Membrane</keyword>
<keyword evidence="12" id="KW-1185">Reference proteome</keyword>
<evidence type="ECO:0000256" key="4">
    <source>
        <dbReference type="ARBA" id="ARBA00022475"/>
    </source>
</evidence>
<evidence type="ECO:0000256" key="5">
    <source>
        <dbReference type="ARBA" id="ARBA00022692"/>
    </source>
</evidence>
<evidence type="ECO:0000256" key="6">
    <source>
        <dbReference type="ARBA" id="ARBA00022989"/>
    </source>
</evidence>
<keyword evidence="3" id="KW-0813">Transport</keyword>
<dbReference type="InterPro" id="IPR020846">
    <property type="entry name" value="MFS_dom"/>
</dbReference>
<feature type="transmembrane region" description="Helical" evidence="9">
    <location>
        <begin position="169"/>
        <end position="193"/>
    </location>
</feature>
<comment type="similarity">
    <text evidence="2">Belongs to the major facilitator superfamily. EmrB family.</text>
</comment>
<dbReference type="InterPro" id="IPR004638">
    <property type="entry name" value="EmrB-like"/>
</dbReference>
<dbReference type="NCBIfam" id="TIGR00711">
    <property type="entry name" value="efflux_EmrB"/>
    <property type="match status" value="1"/>
</dbReference>
<feature type="transmembrane region" description="Helical" evidence="9">
    <location>
        <begin position="39"/>
        <end position="67"/>
    </location>
</feature>
<keyword evidence="5 9" id="KW-0812">Transmembrane</keyword>
<protein>
    <submittedName>
        <fullName evidence="11">DHA2 family efflux MFS transporter permease subunit</fullName>
    </submittedName>
</protein>
<feature type="transmembrane region" description="Helical" evidence="9">
    <location>
        <begin position="365"/>
        <end position="383"/>
    </location>
</feature>
<dbReference type="PRINTS" id="PR01036">
    <property type="entry name" value="TCRTETB"/>
</dbReference>
<proteinExistence type="inferred from homology"/>
<dbReference type="Gene3D" id="1.20.1250.20">
    <property type="entry name" value="MFS general substrate transporter like domains"/>
    <property type="match status" value="1"/>
</dbReference>
<dbReference type="InterPro" id="IPR036259">
    <property type="entry name" value="MFS_trans_sf"/>
</dbReference>
<reference evidence="12" key="1">
    <citation type="journal article" date="2019" name="Int. J. Syst. Evol. Microbiol.">
        <title>The Global Catalogue of Microorganisms (GCM) 10K type strain sequencing project: providing services to taxonomists for standard genome sequencing and annotation.</title>
        <authorList>
            <consortium name="The Broad Institute Genomics Platform"/>
            <consortium name="The Broad Institute Genome Sequencing Center for Infectious Disease"/>
            <person name="Wu L."/>
            <person name="Ma J."/>
        </authorList>
    </citation>
    <scope>NUCLEOTIDE SEQUENCE [LARGE SCALE GENOMIC DNA]</scope>
    <source>
        <strain evidence="12">JCM 1490</strain>
    </source>
</reference>
<feature type="transmembrane region" description="Helical" evidence="9">
    <location>
        <begin position="428"/>
        <end position="451"/>
    </location>
</feature>
<dbReference type="PROSITE" id="PS50850">
    <property type="entry name" value="MFS"/>
    <property type="match status" value="1"/>
</dbReference>
<keyword evidence="4" id="KW-1003">Cell membrane</keyword>
<dbReference type="Gene3D" id="1.20.1720.10">
    <property type="entry name" value="Multidrug resistance protein D"/>
    <property type="match status" value="1"/>
</dbReference>
<dbReference type="EMBL" id="JBHTCQ010000001">
    <property type="protein sequence ID" value="MFC7404862.1"/>
    <property type="molecule type" value="Genomic_DNA"/>
</dbReference>
<evidence type="ECO:0000313" key="11">
    <source>
        <dbReference type="EMBL" id="MFC7404862.1"/>
    </source>
</evidence>
<feature type="transmembrane region" description="Helical" evidence="9">
    <location>
        <begin position="79"/>
        <end position="100"/>
    </location>
</feature>
<comment type="subcellular location">
    <subcellularLocation>
        <location evidence="1">Cell membrane</location>
        <topology evidence="1">Multi-pass membrane protein</topology>
    </subcellularLocation>
</comment>
<feature type="domain" description="Major facilitator superfamily (MFS) profile" evidence="10">
    <location>
        <begin position="41"/>
        <end position="497"/>
    </location>
</feature>
<dbReference type="RefSeq" id="WP_382392661.1">
    <property type="nucleotide sequence ID" value="NZ_JBHTCQ010000001.1"/>
</dbReference>
<evidence type="ECO:0000256" key="3">
    <source>
        <dbReference type="ARBA" id="ARBA00022448"/>
    </source>
</evidence>
<accession>A0ABW2Q8A4</accession>
<dbReference type="Proteomes" id="UP001596455">
    <property type="component" value="Unassembled WGS sequence"/>
</dbReference>
<keyword evidence="6 9" id="KW-1133">Transmembrane helix</keyword>
<feature type="region of interest" description="Disordered" evidence="8">
    <location>
        <begin position="1"/>
        <end position="23"/>
    </location>
</feature>
<evidence type="ECO:0000256" key="9">
    <source>
        <dbReference type="SAM" id="Phobius"/>
    </source>
</evidence>
<evidence type="ECO:0000259" key="10">
    <source>
        <dbReference type="PROSITE" id="PS50850"/>
    </source>
</evidence>
<feature type="transmembrane region" description="Helical" evidence="9">
    <location>
        <begin position="107"/>
        <end position="130"/>
    </location>
</feature>
<feature type="transmembrane region" description="Helical" evidence="9">
    <location>
        <begin position="261"/>
        <end position="278"/>
    </location>
</feature>
<sequence>MRSTTRDQPVSGPSGDAATVGDGPASGDWAADRLPREHVLVIALLLASAFVVILNETTMAVALRPIMDDLGITASTGQWLTTAFMLTMAVVIPTTGFVLQRLGTRRAFILAMSLFSAGTALAAIAQGFGALLTGRVVQATGTAIMMPLLMTTIMTIVPPTRRGRIMGNVGLVISAAPALGPTFSGALVGLFGWRGVFSSVLPIALVALVVGTILVRDVTVRQDVHLDPVSPVLAALGFGGLVFGLSSLGESAGHAPPVPPVIPLAVGAVFLAVFVIRQRQLERGDRVLMDMRVFASRQFSTAVGVMVVCMLSLFGVIILLPLLLQDSLGMTPLASGLVVLPGGLVMGVLGPVVGRLFDRVGPRPLVLPGIAVAVGAFVVLSLVGPGAPWFLALVAHVILSVGLAMMFTPLFTTALAALEPPMYSHGSAVINTVQQLAAAGGTAGAIAVMTLRSASLTESGAGPADALAGGASLTFLLGAGLLVVCAALAAGLRKPAAAPVATH</sequence>
<feature type="transmembrane region" description="Helical" evidence="9">
    <location>
        <begin position="136"/>
        <end position="157"/>
    </location>
</feature>
<evidence type="ECO:0000256" key="1">
    <source>
        <dbReference type="ARBA" id="ARBA00004651"/>
    </source>
</evidence>
<comment type="caution">
    <text evidence="11">The sequence shown here is derived from an EMBL/GenBank/DDBJ whole genome shotgun (WGS) entry which is preliminary data.</text>
</comment>
<name>A0ABW2Q8A4_9MICO</name>
<evidence type="ECO:0000256" key="7">
    <source>
        <dbReference type="ARBA" id="ARBA00023136"/>
    </source>
</evidence>
<dbReference type="PANTHER" id="PTHR42718:SF9">
    <property type="entry name" value="MAJOR FACILITATOR SUPERFAMILY MULTIDRUG TRANSPORTER MFSC"/>
    <property type="match status" value="1"/>
</dbReference>
<evidence type="ECO:0000256" key="8">
    <source>
        <dbReference type="SAM" id="MobiDB-lite"/>
    </source>
</evidence>